<comment type="subcellular location">
    <subcellularLocation>
        <location evidence="1">Nucleus</location>
    </subcellularLocation>
</comment>
<dbReference type="GO" id="GO:0043565">
    <property type="term" value="F:sequence-specific DNA binding"/>
    <property type="evidence" value="ECO:0007669"/>
    <property type="project" value="TreeGrafter"/>
</dbReference>
<organism evidence="7 8">
    <name type="scientific">Lasiodiplodia theobromae</name>
    <dbReference type="NCBI Taxonomy" id="45133"/>
    <lineage>
        <taxon>Eukaryota</taxon>
        <taxon>Fungi</taxon>
        <taxon>Dikarya</taxon>
        <taxon>Ascomycota</taxon>
        <taxon>Pezizomycotina</taxon>
        <taxon>Dothideomycetes</taxon>
        <taxon>Dothideomycetes incertae sedis</taxon>
        <taxon>Botryosphaeriales</taxon>
        <taxon>Botryosphaeriaceae</taxon>
        <taxon>Lasiodiplodia</taxon>
    </lineage>
</organism>
<dbReference type="GO" id="GO:0005634">
    <property type="term" value="C:nucleus"/>
    <property type="evidence" value="ECO:0007669"/>
    <property type="project" value="UniProtKB-SubCell"/>
</dbReference>
<dbReference type="CDD" id="cd12148">
    <property type="entry name" value="fungal_TF_MHR"/>
    <property type="match status" value="2"/>
</dbReference>
<name>A0A5N5CYE5_9PEZI</name>
<keyword evidence="6" id="KW-0812">Transmembrane</keyword>
<keyword evidence="3" id="KW-0238">DNA-binding</keyword>
<proteinExistence type="predicted"/>
<evidence type="ECO:0000256" key="6">
    <source>
        <dbReference type="SAM" id="Phobius"/>
    </source>
</evidence>
<protein>
    <recommendedName>
        <fullName evidence="9">Transcription factor domain-containing protein</fullName>
    </recommendedName>
</protein>
<dbReference type="InterPro" id="IPR051711">
    <property type="entry name" value="Stress_Response_Reg"/>
</dbReference>
<evidence type="ECO:0000256" key="1">
    <source>
        <dbReference type="ARBA" id="ARBA00004123"/>
    </source>
</evidence>
<dbReference type="Proteomes" id="UP000325902">
    <property type="component" value="Unassembled WGS sequence"/>
</dbReference>
<feature type="transmembrane region" description="Helical" evidence="6">
    <location>
        <begin position="237"/>
        <end position="256"/>
    </location>
</feature>
<sequence length="401" mass="44850">MLRATTLLKGFADETILEDIPFTLDGDTYSMRWSRSTADGPPDVRGIPPLDYTMYLLNTVKFHLGQVLRLFDEEECAAQIEQFYQDPRKKIEESRLWYIQLLLILAFGKALVSPGPKSHSPAGFEFFARAMSIMPDAPDVRADRVLAVEVLALVALYLYCGDMKESAYAYCAILTTRPVLLSLLKERINKHSEQHDSGQVPSHYKPLIQTCANSAVKVIELLTVQLENHMLQTFLPFHLEFVFSACIVVLIVQALLPRMIPDRGLKERADAILEEMATRGNRPARFRQVELKRLQDLLCKLGDGTPPTTFADPTSQTVLSPQLPQAASMALEDMSIEPFEICEHPNRDMHQGGSSDDMSGRGGGFLTSYGLSSDAILSIADQVRLNDLFLEPSSLDESWLP</sequence>
<evidence type="ECO:0000256" key="3">
    <source>
        <dbReference type="ARBA" id="ARBA00023125"/>
    </source>
</evidence>
<dbReference type="EMBL" id="VCHE01000141">
    <property type="protein sequence ID" value="KAB2570336.1"/>
    <property type="molecule type" value="Genomic_DNA"/>
</dbReference>
<gene>
    <name evidence="7" type="ORF">DBV05_g10995</name>
</gene>
<keyword evidence="4" id="KW-0804">Transcription</keyword>
<keyword evidence="6" id="KW-0472">Membrane</keyword>
<evidence type="ECO:0000256" key="2">
    <source>
        <dbReference type="ARBA" id="ARBA00023015"/>
    </source>
</evidence>
<keyword evidence="8" id="KW-1185">Reference proteome</keyword>
<keyword evidence="6" id="KW-1133">Transmembrane helix</keyword>
<keyword evidence="2" id="KW-0805">Transcription regulation</keyword>
<evidence type="ECO:0000313" key="8">
    <source>
        <dbReference type="Proteomes" id="UP000325902"/>
    </source>
</evidence>
<dbReference type="PANTHER" id="PTHR47540">
    <property type="entry name" value="THIAMINE REPRESSIBLE GENES REGULATORY PROTEIN THI5"/>
    <property type="match status" value="1"/>
</dbReference>
<dbReference type="AlphaFoldDB" id="A0A5N5CYE5"/>
<evidence type="ECO:0008006" key="9">
    <source>
        <dbReference type="Google" id="ProtNLM"/>
    </source>
</evidence>
<keyword evidence="5" id="KW-0539">Nucleus</keyword>
<accession>A0A5N5CYE5</accession>
<evidence type="ECO:0000256" key="4">
    <source>
        <dbReference type="ARBA" id="ARBA00023163"/>
    </source>
</evidence>
<evidence type="ECO:0000313" key="7">
    <source>
        <dbReference type="EMBL" id="KAB2570336.1"/>
    </source>
</evidence>
<evidence type="ECO:0000256" key="5">
    <source>
        <dbReference type="ARBA" id="ARBA00023242"/>
    </source>
</evidence>
<comment type="caution">
    <text evidence="7">The sequence shown here is derived from an EMBL/GenBank/DDBJ whole genome shotgun (WGS) entry which is preliminary data.</text>
</comment>
<dbReference type="OrthoDB" id="5464at2759"/>
<reference evidence="7 8" key="1">
    <citation type="journal article" date="2019" name="Sci. Rep.">
        <title>A multi-omics analysis of the grapevine pathogen Lasiodiplodia theobromae reveals that temperature affects the expression of virulence- and pathogenicity-related genes.</title>
        <authorList>
            <person name="Felix C."/>
            <person name="Meneses R."/>
            <person name="Goncalves M.F.M."/>
            <person name="Tilleman L."/>
            <person name="Duarte A.S."/>
            <person name="Jorrin-Novo J.V."/>
            <person name="Van de Peer Y."/>
            <person name="Deforce D."/>
            <person name="Van Nieuwerburgh F."/>
            <person name="Esteves A.C."/>
            <person name="Alves A."/>
        </authorList>
    </citation>
    <scope>NUCLEOTIDE SEQUENCE [LARGE SCALE GENOMIC DNA]</scope>
    <source>
        <strain evidence="7 8">LA-SOL3</strain>
    </source>
</reference>
<dbReference type="GO" id="GO:0045944">
    <property type="term" value="P:positive regulation of transcription by RNA polymerase II"/>
    <property type="evidence" value="ECO:0007669"/>
    <property type="project" value="TreeGrafter"/>
</dbReference>
<dbReference type="PANTHER" id="PTHR47540:SF6">
    <property type="entry name" value="ZN(II)2CYS6 TRANSCRIPTION FACTOR (EUROFUNG)"/>
    <property type="match status" value="1"/>
</dbReference>